<organism evidence="2 3">
    <name type="scientific">Ascobolus immersus RN42</name>
    <dbReference type="NCBI Taxonomy" id="1160509"/>
    <lineage>
        <taxon>Eukaryota</taxon>
        <taxon>Fungi</taxon>
        <taxon>Dikarya</taxon>
        <taxon>Ascomycota</taxon>
        <taxon>Pezizomycotina</taxon>
        <taxon>Pezizomycetes</taxon>
        <taxon>Pezizales</taxon>
        <taxon>Ascobolaceae</taxon>
        <taxon>Ascobolus</taxon>
    </lineage>
</organism>
<dbReference type="AlphaFoldDB" id="A0A3N4HTF5"/>
<keyword evidence="3" id="KW-1185">Reference proteome</keyword>
<reference evidence="2 3" key="1">
    <citation type="journal article" date="2018" name="Nat. Ecol. Evol.">
        <title>Pezizomycetes genomes reveal the molecular basis of ectomycorrhizal truffle lifestyle.</title>
        <authorList>
            <person name="Murat C."/>
            <person name="Payen T."/>
            <person name="Noel B."/>
            <person name="Kuo A."/>
            <person name="Morin E."/>
            <person name="Chen J."/>
            <person name="Kohler A."/>
            <person name="Krizsan K."/>
            <person name="Balestrini R."/>
            <person name="Da Silva C."/>
            <person name="Montanini B."/>
            <person name="Hainaut M."/>
            <person name="Levati E."/>
            <person name="Barry K.W."/>
            <person name="Belfiori B."/>
            <person name="Cichocki N."/>
            <person name="Clum A."/>
            <person name="Dockter R.B."/>
            <person name="Fauchery L."/>
            <person name="Guy J."/>
            <person name="Iotti M."/>
            <person name="Le Tacon F."/>
            <person name="Lindquist E.A."/>
            <person name="Lipzen A."/>
            <person name="Malagnac F."/>
            <person name="Mello A."/>
            <person name="Molinier V."/>
            <person name="Miyauchi S."/>
            <person name="Poulain J."/>
            <person name="Riccioni C."/>
            <person name="Rubini A."/>
            <person name="Sitrit Y."/>
            <person name="Splivallo R."/>
            <person name="Traeger S."/>
            <person name="Wang M."/>
            <person name="Zifcakova L."/>
            <person name="Wipf D."/>
            <person name="Zambonelli A."/>
            <person name="Paolocci F."/>
            <person name="Nowrousian M."/>
            <person name="Ottonello S."/>
            <person name="Baldrian P."/>
            <person name="Spatafora J.W."/>
            <person name="Henrissat B."/>
            <person name="Nagy L.G."/>
            <person name="Aury J.M."/>
            <person name="Wincker P."/>
            <person name="Grigoriev I.V."/>
            <person name="Bonfante P."/>
            <person name="Martin F.M."/>
        </authorList>
    </citation>
    <scope>NUCLEOTIDE SEQUENCE [LARGE SCALE GENOMIC DNA]</scope>
    <source>
        <strain evidence="2 3">RN42</strain>
    </source>
</reference>
<evidence type="ECO:0000313" key="2">
    <source>
        <dbReference type="EMBL" id="RPA72944.1"/>
    </source>
</evidence>
<dbReference type="InterPro" id="IPR001810">
    <property type="entry name" value="F-box_dom"/>
</dbReference>
<dbReference type="PROSITE" id="PS50181">
    <property type="entry name" value="FBOX"/>
    <property type="match status" value="1"/>
</dbReference>
<sequence>MKRSRRCHSASGTVGTHTGYRLDIQQMFICLSQRNLNRITKRRAVNPRARKPVPKWHLRSLITRTPHSTPVPIPPSPLPSIFRIPTELLSLIFAHLPSTESYISLSQTCTRLHAISAVPSTRRSFARTWFSSTCNDVTAPRILHYLACYIRLHTIRGNSHGGCSTRKPWGEESSFQQTRRYRSNRASFTTSLFAAPMAPGPIQSWRHVAFAEWEEGMLVDGCSAARRVRLGRLVARIEEEMRRGEVPRGGWTMENVAGVLGVEDVVFAEAVLGLLSRLMEVRESEEYWAEVRVWFGRLQLVRDWCGCVCRVEKVERGVGWMFGEKDLMAWRAWRFGEKGKLRHWTHQRDPFEKIAWPWRTAVLGVSKHGYDIYRA</sequence>
<evidence type="ECO:0000259" key="1">
    <source>
        <dbReference type="PROSITE" id="PS50181"/>
    </source>
</evidence>
<accession>A0A3N4HTF5</accession>
<dbReference type="SUPFAM" id="SSF81383">
    <property type="entry name" value="F-box domain"/>
    <property type="match status" value="1"/>
</dbReference>
<evidence type="ECO:0000313" key="3">
    <source>
        <dbReference type="Proteomes" id="UP000275078"/>
    </source>
</evidence>
<dbReference type="Pfam" id="PF12937">
    <property type="entry name" value="F-box-like"/>
    <property type="match status" value="1"/>
</dbReference>
<feature type="domain" description="F-box" evidence="1">
    <location>
        <begin position="78"/>
        <end position="128"/>
    </location>
</feature>
<name>A0A3N4HTF5_ASCIM</name>
<dbReference type="CDD" id="cd09917">
    <property type="entry name" value="F-box_SF"/>
    <property type="match status" value="1"/>
</dbReference>
<proteinExistence type="predicted"/>
<gene>
    <name evidence="2" type="ORF">BJ508DRAFT_334543</name>
</gene>
<protein>
    <recommendedName>
        <fullName evidence="1">F-box domain-containing protein</fullName>
    </recommendedName>
</protein>
<dbReference type="EMBL" id="ML119839">
    <property type="protein sequence ID" value="RPA72944.1"/>
    <property type="molecule type" value="Genomic_DNA"/>
</dbReference>
<dbReference type="InterPro" id="IPR036047">
    <property type="entry name" value="F-box-like_dom_sf"/>
</dbReference>
<dbReference type="Proteomes" id="UP000275078">
    <property type="component" value="Unassembled WGS sequence"/>
</dbReference>